<dbReference type="Proteomes" id="UP001234297">
    <property type="component" value="Chromosome 10"/>
</dbReference>
<dbReference type="EMBL" id="CM056818">
    <property type="protein sequence ID" value="KAJ8622964.1"/>
    <property type="molecule type" value="Genomic_DNA"/>
</dbReference>
<name>A0ACC2KPN7_PERAE</name>
<accession>A0ACC2KPN7</accession>
<sequence length="160" mass="18073">MKRSDASTPKLERKTVERNRRICMRNLCNELAYLIAPQYQSGVAVSQSDRLEQAADCIKKMEERINELRSRKRYLTMGMDSEIINRDMSGAMTIDSMLPIVEVSGSDSTLNVVLSSGFNKNVKLSDVITVLEEEGTEVVKSSRVGCDSVRINKRLMELIH</sequence>
<reference evidence="1 2" key="1">
    <citation type="journal article" date="2022" name="Hortic Res">
        <title>A haplotype resolved chromosomal level avocado genome allows analysis of novel avocado genes.</title>
        <authorList>
            <person name="Nath O."/>
            <person name="Fletcher S.J."/>
            <person name="Hayward A."/>
            <person name="Shaw L.M."/>
            <person name="Masouleh A.K."/>
            <person name="Furtado A."/>
            <person name="Henry R.J."/>
            <person name="Mitter N."/>
        </authorList>
    </citation>
    <scope>NUCLEOTIDE SEQUENCE [LARGE SCALE GENOMIC DNA]</scope>
    <source>
        <strain evidence="2">cv. Hass</strain>
    </source>
</reference>
<proteinExistence type="predicted"/>
<evidence type="ECO:0000313" key="1">
    <source>
        <dbReference type="EMBL" id="KAJ8622964.1"/>
    </source>
</evidence>
<protein>
    <submittedName>
        <fullName evidence="1">Uncharacterized protein</fullName>
    </submittedName>
</protein>
<keyword evidence="2" id="KW-1185">Reference proteome</keyword>
<comment type="caution">
    <text evidence="1">The sequence shown here is derived from an EMBL/GenBank/DDBJ whole genome shotgun (WGS) entry which is preliminary data.</text>
</comment>
<gene>
    <name evidence="1" type="ORF">MRB53_031493</name>
</gene>
<organism evidence="1 2">
    <name type="scientific">Persea americana</name>
    <name type="common">Avocado</name>
    <dbReference type="NCBI Taxonomy" id="3435"/>
    <lineage>
        <taxon>Eukaryota</taxon>
        <taxon>Viridiplantae</taxon>
        <taxon>Streptophyta</taxon>
        <taxon>Embryophyta</taxon>
        <taxon>Tracheophyta</taxon>
        <taxon>Spermatophyta</taxon>
        <taxon>Magnoliopsida</taxon>
        <taxon>Magnoliidae</taxon>
        <taxon>Laurales</taxon>
        <taxon>Lauraceae</taxon>
        <taxon>Persea</taxon>
    </lineage>
</organism>
<evidence type="ECO:0000313" key="2">
    <source>
        <dbReference type="Proteomes" id="UP001234297"/>
    </source>
</evidence>